<evidence type="ECO:0000313" key="1">
    <source>
        <dbReference type="EMBL" id="KAI3360597.1"/>
    </source>
</evidence>
<reference evidence="1" key="1">
    <citation type="submission" date="2022-04" db="EMBL/GenBank/DDBJ databases">
        <title>Jade perch genome.</title>
        <authorList>
            <person name="Chao B."/>
        </authorList>
    </citation>
    <scope>NUCLEOTIDE SEQUENCE</scope>
    <source>
        <strain evidence="1">CB-2022</strain>
    </source>
</reference>
<gene>
    <name evidence="1" type="ORF">L3Q82_002465</name>
</gene>
<evidence type="ECO:0000313" key="2">
    <source>
        <dbReference type="Proteomes" id="UP000831701"/>
    </source>
</evidence>
<dbReference type="EMBL" id="CM041546">
    <property type="protein sequence ID" value="KAI3360597.1"/>
    <property type="molecule type" value="Genomic_DNA"/>
</dbReference>
<proteinExistence type="predicted"/>
<keyword evidence="2" id="KW-1185">Reference proteome</keyword>
<comment type="caution">
    <text evidence="1">The sequence shown here is derived from an EMBL/GenBank/DDBJ whole genome shotgun (WGS) entry which is preliminary data.</text>
</comment>
<name>A0ACB8VY00_9TELE</name>
<organism evidence="1 2">
    <name type="scientific">Scortum barcoo</name>
    <name type="common">barcoo grunter</name>
    <dbReference type="NCBI Taxonomy" id="214431"/>
    <lineage>
        <taxon>Eukaryota</taxon>
        <taxon>Metazoa</taxon>
        <taxon>Chordata</taxon>
        <taxon>Craniata</taxon>
        <taxon>Vertebrata</taxon>
        <taxon>Euteleostomi</taxon>
        <taxon>Actinopterygii</taxon>
        <taxon>Neopterygii</taxon>
        <taxon>Teleostei</taxon>
        <taxon>Neoteleostei</taxon>
        <taxon>Acanthomorphata</taxon>
        <taxon>Eupercaria</taxon>
        <taxon>Centrarchiformes</taxon>
        <taxon>Terapontoidei</taxon>
        <taxon>Terapontidae</taxon>
        <taxon>Scortum</taxon>
    </lineage>
</organism>
<protein>
    <submittedName>
        <fullName evidence="1">Uncharacterized protein</fullName>
    </submittedName>
</protein>
<dbReference type="Proteomes" id="UP000831701">
    <property type="component" value="Chromosome 16"/>
</dbReference>
<sequence>MNPVKSKTLHPHLRDEEAAVVENAVRLAVDSIINVLYGVNSARSREYQRMVADRDKEIRRLEGRLGEIDLELQLLRRQGCACGLYGAERGRAGSRSSGEPQDGEQSRTEPSQVEPERTAGPQDCEMSISLGFFARPPSHVSSQSRDSAPLSSPSRSGPDQSSNSFGSESSGPSEAAKNLPGSPPSALAIKEEPCEVDTVLIKWEMSEEKIGEHLGSTASSCPDKESPSEKKNLEEREKIKFRKKPHADPDGHLVTEEEHQRNKRRSVPMSELPEEAQRLKRAAWRAASRRYYARKVARQQANPSRSGPLTHVTDSCYAQPISFVDRRRKTLISELPVDSQTLQREAWRAASRRYYARKIARHQAEATQYAHLLHNMEPSEDTLGPNRGGPHSSSGGIMDCWEEEGGCRAWDFAEGGIATATLKRNQTRFLCELGKKKLDNPKDYPLQ</sequence>
<accession>A0ACB8VY00</accession>